<feature type="domain" description="Aminoglycoside phosphotransferase" evidence="10">
    <location>
        <begin position="31"/>
        <end position="127"/>
    </location>
</feature>
<evidence type="ECO:0000256" key="9">
    <source>
        <dbReference type="ARBA" id="ARBA00040505"/>
    </source>
</evidence>
<dbReference type="InterPro" id="IPR011009">
    <property type="entry name" value="Kinase-like_dom_sf"/>
</dbReference>
<comment type="catalytic activity">
    <reaction evidence="6">
        <text>(5R)-5-hydroxy-L-lysine + GTP = (5R)-5-phosphooxy-L-lysine + GDP + H(+)</text>
        <dbReference type="Rhea" id="RHEA:19049"/>
        <dbReference type="ChEBI" id="CHEBI:15378"/>
        <dbReference type="ChEBI" id="CHEBI:37565"/>
        <dbReference type="ChEBI" id="CHEBI:57882"/>
        <dbReference type="ChEBI" id="CHEBI:58189"/>
        <dbReference type="ChEBI" id="CHEBI:58357"/>
        <dbReference type="EC" id="2.7.1.81"/>
    </reaction>
</comment>
<evidence type="ECO:0000256" key="5">
    <source>
        <dbReference type="ARBA" id="ARBA00022777"/>
    </source>
</evidence>
<dbReference type="PANTHER" id="PTHR21064:SF1">
    <property type="entry name" value="HYDROXYLYSINE KINASE"/>
    <property type="match status" value="1"/>
</dbReference>
<dbReference type="InterPro" id="IPR050249">
    <property type="entry name" value="Pseudomonas-type_ThrB"/>
</dbReference>
<dbReference type="EMBL" id="CAJPIZ010035129">
    <property type="protein sequence ID" value="CAG2120728.1"/>
    <property type="molecule type" value="Genomic_DNA"/>
</dbReference>
<keyword evidence="12" id="KW-1185">Reference proteome</keyword>
<dbReference type="EMBL" id="OC889704">
    <property type="protein sequence ID" value="CAD7645781.1"/>
    <property type="molecule type" value="Genomic_DNA"/>
</dbReference>
<evidence type="ECO:0000256" key="1">
    <source>
        <dbReference type="ARBA" id="ARBA00004496"/>
    </source>
</evidence>
<gene>
    <name evidence="11" type="ORF">OSB1V03_LOCUS20674</name>
</gene>
<dbReference type="Pfam" id="PF01636">
    <property type="entry name" value="APH"/>
    <property type="match status" value="1"/>
</dbReference>
<dbReference type="GO" id="GO:0005737">
    <property type="term" value="C:cytoplasm"/>
    <property type="evidence" value="ECO:0007669"/>
    <property type="project" value="UniProtKB-SubCell"/>
</dbReference>
<dbReference type="EC" id="2.7.1.81" evidence="8"/>
<keyword evidence="3" id="KW-0963">Cytoplasm</keyword>
<sequence length="132" mass="15116">MTSRPPNNVDYYKSLVKRLYNYEVTKVKELNGYDDRNYHLVTTDSKQFVLKITNKEESAETGLLDAVNSFMLHLYNNGFKVTVPQIDTNGKYVSFEAIPATGQEVIDTALDNHYGVRLLEYVSGQLLRDVPF</sequence>
<evidence type="ECO:0000259" key="10">
    <source>
        <dbReference type="Pfam" id="PF01636"/>
    </source>
</evidence>
<evidence type="ECO:0000256" key="7">
    <source>
        <dbReference type="ARBA" id="ARBA00037368"/>
    </source>
</evidence>
<evidence type="ECO:0000313" key="12">
    <source>
        <dbReference type="Proteomes" id="UP000759131"/>
    </source>
</evidence>
<proteinExistence type="inferred from homology"/>
<comment type="subcellular location">
    <subcellularLocation>
        <location evidence="1">Cytoplasm</location>
    </subcellularLocation>
</comment>
<dbReference type="PANTHER" id="PTHR21064">
    <property type="entry name" value="AMINOGLYCOSIDE PHOSPHOTRANSFERASE DOMAIN-CONTAINING PROTEIN-RELATED"/>
    <property type="match status" value="1"/>
</dbReference>
<dbReference type="SUPFAM" id="SSF56112">
    <property type="entry name" value="Protein kinase-like (PK-like)"/>
    <property type="match status" value="1"/>
</dbReference>
<evidence type="ECO:0000256" key="8">
    <source>
        <dbReference type="ARBA" id="ARBA00038873"/>
    </source>
</evidence>
<evidence type="ECO:0000256" key="3">
    <source>
        <dbReference type="ARBA" id="ARBA00022490"/>
    </source>
</evidence>
<accession>A0A7R9LS70</accession>
<dbReference type="Gene3D" id="3.30.200.20">
    <property type="entry name" value="Phosphorylase Kinase, domain 1"/>
    <property type="match status" value="1"/>
</dbReference>
<dbReference type="OrthoDB" id="9973935at2759"/>
<evidence type="ECO:0000256" key="6">
    <source>
        <dbReference type="ARBA" id="ARBA00036820"/>
    </source>
</evidence>
<keyword evidence="5" id="KW-0418">Kinase</keyword>
<reference evidence="11" key="1">
    <citation type="submission" date="2020-11" db="EMBL/GenBank/DDBJ databases">
        <authorList>
            <person name="Tran Van P."/>
        </authorList>
    </citation>
    <scope>NUCLEOTIDE SEQUENCE</scope>
</reference>
<comment type="similarity">
    <text evidence="2">Belongs to the aminoglycoside phosphotransferase family.</text>
</comment>
<keyword evidence="4" id="KW-0808">Transferase</keyword>
<protein>
    <recommendedName>
        <fullName evidence="9">Hydroxylysine kinase</fullName>
        <ecNumber evidence="8">2.7.1.81</ecNumber>
    </recommendedName>
</protein>
<evidence type="ECO:0000256" key="2">
    <source>
        <dbReference type="ARBA" id="ARBA00006219"/>
    </source>
</evidence>
<feature type="non-terminal residue" evidence="11">
    <location>
        <position position="1"/>
    </location>
</feature>
<dbReference type="AlphaFoldDB" id="A0A7R9LS70"/>
<evidence type="ECO:0000256" key="4">
    <source>
        <dbReference type="ARBA" id="ARBA00022679"/>
    </source>
</evidence>
<dbReference type="InterPro" id="IPR002575">
    <property type="entry name" value="Aminoglycoside_PTrfase"/>
</dbReference>
<comment type="function">
    <text evidence="7">Catalyzes the GTP-dependent phosphorylation of 5-hydroxy-L-lysine.</text>
</comment>
<name>A0A7R9LS70_9ACAR</name>
<organism evidence="11">
    <name type="scientific">Medioppia subpectinata</name>
    <dbReference type="NCBI Taxonomy" id="1979941"/>
    <lineage>
        <taxon>Eukaryota</taxon>
        <taxon>Metazoa</taxon>
        <taxon>Ecdysozoa</taxon>
        <taxon>Arthropoda</taxon>
        <taxon>Chelicerata</taxon>
        <taxon>Arachnida</taxon>
        <taxon>Acari</taxon>
        <taxon>Acariformes</taxon>
        <taxon>Sarcoptiformes</taxon>
        <taxon>Oribatida</taxon>
        <taxon>Brachypylina</taxon>
        <taxon>Oppioidea</taxon>
        <taxon>Oppiidae</taxon>
        <taxon>Medioppia</taxon>
    </lineage>
</organism>
<dbReference type="GO" id="GO:0047992">
    <property type="term" value="F:hydroxylysine kinase activity"/>
    <property type="evidence" value="ECO:0007669"/>
    <property type="project" value="UniProtKB-EC"/>
</dbReference>
<evidence type="ECO:0000313" key="11">
    <source>
        <dbReference type="EMBL" id="CAD7645781.1"/>
    </source>
</evidence>
<dbReference type="Proteomes" id="UP000759131">
    <property type="component" value="Unassembled WGS sequence"/>
</dbReference>